<dbReference type="InterPro" id="IPR001765">
    <property type="entry name" value="Carbonic_anhydrase"/>
</dbReference>
<keyword evidence="5" id="KW-0456">Lyase</keyword>
<evidence type="ECO:0000256" key="2">
    <source>
        <dbReference type="ARBA" id="ARBA00012925"/>
    </source>
</evidence>
<feature type="transmembrane region" description="Helical" evidence="8">
    <location>
        <begin position="98"/>
        <end position="123"/>
    </location>
</feature>
<keyword evidence="8" id="KW-1133">Transmembrane helix</keyword>
<evidence type="ECO:0000259" key="9">
    <source>
        <dbReference type="PROSITE" id="PS50089"/>
    </source>
</evidence>
<evidence type="ECO:0000313" key="10">
    <source>
        <dbReference type="EMBL" id="KAH0915330.1"/>
    </source>
</evidence>
<keyword evidence="8" id="KW-0812">Transmembrane</keyword>
<keyword evidence="4" id="KW-0862">Zinc</keyword>
<gene>
    <name evidence="10" type="ORF">HID58_029776</name>
</gene>
<dbReference type="Gene3D" id="3.40.1050.10">
    <property type="entry name" value="Carbonic anhydrase"/>
    <property type="match status" value="1"/>
</dbReference>
<dbReference type="SMART" id="SM00947">
    <property type="entry name" value="Pro_CA"/>
    <property type="match status" value="1"/>
</dbReference>
<evidence type="ECO:0000256" key="8">
    <source>
        <dbReference type="SAM" id="Phobius"/>
    </source>
</evidence>
<dbReference type="InterPro" id="IPR036874">
    <property type="entry name" value="Carbonic_anhydrase_sf"/>
</dbReference>
<comment type="catalytic activity">
    <reaction evidence="6">
        <text>hydrogencarbonate + H(+) = CO2 + H2O</text>
        <dbReference type="Rhea" id="RHEA:10748"/>
        <dbReference type="ChEBI" id="CHEBI:15377"/>
        <dbReference type="ChEBI" id="CHEBI:15378"/>
        <dbReference type="ChEBI" id="CHEBI:16526"/>
        <dbReference type="ChEBI" id="CHEBI:17544"/>
        <dbReference type="EC" id="4.2.1.1"/>
    </reaction>
</comment>
<evidence type="ECO:0000256" key="5">
    <source>
        <dbReference type="ARBA" id="ARBA00023239"/>
    </source>
</evidence>
<keyword evidence="7" id="KW-0479">Metal-binding</keyword>
<evidence type="ECO:0000256" key="6">
    <source>
        <dbReference type="ARBA" id="ARBA00048348"/>
    </source>
</evidence>
<keyword evidence="8" id="KW-0472">Membrane</keyword>
<accession>A0ABQ8CE35</accession>
<keyword evidence="11" id="KW-1185">Reference proteome</keyword>
<dbReference type="Proteomes" id="UP000824890">
    <property type="component" value="Unassembled WGS sequence"/>
</dbReference>
<organism evidence="10 11">
    <name type="scientific">Brassica napus</name>
    <name type="common">Rape</name>
    <dbReference type="NCBI Taxonomy" id="3708"/>
    <lineage>
        <taxon>Eukaryota</taxon>
        <taxon>Viridiplantae</taxon>
        <taxon>Streptophyta</taxon>
        <taxon>Embryophyta</taxon>
        <taxon>Tracheophyta</taxon>
        <taxon>Spermatophyta</taxon>
        <taxon>Magnoliopsida</taxon>
        <taxon>eudicotyledons</taxon>
        <taxon>Gunneridae</taxon>
        <taxon>Pentapetalae</taxon>
        <taxon>rosids</taxon>
        <taxon>malvids</taxon>
        <taxon>Brassicales</taxon>
        <taxon>Brassicaceae</taxon>
        <taxon>Brassiceae</taxon>
        <taxon>Brassica</taxon>
    </lineage>
</organism>
<dbReference type="PROSITE" id="PS00704">
    <property type="entry name" value="PROK_CO2_ANHYDRASE_1"/>
    <property type="match status" value="1"/>
</dbReference>
<dbReference type="InterPro" id="IPR013083">
    <property type="entry name" value="Znf_RING/FYVE/PHD"/>
</dbReference>
<dbReference type="SUPFAM" id="SSF53056">
    <property type="entry name" value="beta-carbonic anhydrase, cab"/>
    <property type="match status" value="1"/>
</dbReference>
<dbReference type="PANTHER" id="PTHR11002:SF75">
    <property type="entry name" value="BETA CARBONIC ANHYDRASE 5, CHLOROPLASTIC"/>
    <property type="match status" value="1"/>
</dbReference>
<dbReference type="Pfam" id="PF13639">
    <property type="entry name" value="zf-RING_2"/>
    <property type="match status" value="1"/>
</dbReference>
<dbReference type="InterPro" id="IPR001841">
    <property type="entry name" value="Znf_RING"/>
</dbReference>
<name>A0ABQ8CE35_BRANA</name>
<dbReference type="CDD" id="cd00884">
    <property type="entry name" value="beta_CA_cladeB"/>
    <property type="match status" value="1"/>
</dbReference>
<keyword evidence="7" id="KW-0863">Zinc-finger</keyword>
<proteinExistence type="inferred from homology"/>
<dbReference type="SMART" id="SM00184">
    <property type="entry name" value="RING"/>
    <property type="match status" value="1"/>
</dbReference>
<dbReference type="SUPFAM" id="SSF57850">
    <property type="entry name" value="RING/U-box"/>
    <property type="match status" value="1"/>
</dbReference>
<feature type="non-terminal residue" evidence="10">
    <location>
        <position position="1"/>
    </location>
</feature>
<evidence type="ECO:0000256" key="3">
    <source>
        <dbReference type="ARBA" id="ARBA00022799"/>
    </source>
</evidence>
<dbReference type="PROSITE" id="PS50089">
    <property type="entry name" value="ZF_RING_2"/>
    <property type="match status" value="1"/>
</dbReference>
<feature type="domain" description="RING-type" evidence="9">
    <location>
        <begin position="190"/>
        <end position="232"/>
    </location>
</feature>
<dbReference type="InterPro" id="IPR015892">
    <property type="entry name" value="Carbonic_anhydrase_CS"/>
</dbReference>
<dbReference type="EMBL" id="JAGKQM010000008">
    <property type="protein sequence ID" value="KAH0915330.1"/>
    <property type="molecule type" value="Genomic_DNA"/>
</dbReference>
<reference evidence="10 11" key="1">
    <citation type="submission" date="2021-05" db="EMBL/GenBank/DDBJ databases">
        <title>Genome Assembly of Synthetic Allotetraploid Brassica napus Reveals Homoeologous Exchanges between Subgenomes.</title>
        <authorList>
            <person name="Davis J.T."/>
        </authorList>
    </citation>
    <scope>NUCLEOTIDE SEQUENCE [LARGE SCALE GENOMIC DNA]</scope>
    <source>
        <strain evidence="11">cv. Da-Ae</strain>
        <tissue evidence="10">Seedling</tissue>
    </source>
</reference>
<dbReference type="CDD" id="cd16461">
    <property type="entry name" value="RING-H2_EL5-like"/>
    <property type="match status" value="1"/>
</dbReference>
<dbReference type="Gene3D" id="3.30.40.10">
    <property type="entry name" value="Zinc/RING finger domain, C3HC4 (zinc finger)"/>
    <property type="match status" value="1"/>
</dbReference>
<dbReference type="EC" id="4.2.1.1" evidence="2"/>
<evidence type="ECO:0000256" key="1">
    <source>
        <dbReference type="ARBA" id="ARBA00006217"/>
    </source>
</evidence>
<dbReference type="InterPro" id="IPR045066">
    <property type="entry name" value="Beta_CA_cladeB"/>
</dbReference>
<comment type="caution">
    <text evidence="10">The sequence shown here is derived from an EMBL/GenBank/DDBJ whole genome shotgun (WGS) entry which is preliminary data.</text>
</comment>
<keyword evidence="3" id="KW-0702">S-nitrosylation</keyword>
<sequence>QKREQRRRLSSPLLFPTFLPIDDLGARIMSILHRFLSKDMTNTPYCGSKGCKEEHAASDVCGPICYKECPSICPNVDVTDLSPPPVIHHYIDENVKRILIISTTSIITTLFLLTLLVLCFKWYNRRRSIALSRRWSMEEARNWEFDGPSPVIVDHPVWHIRTIGLNPTVISSIKVCKYSKQDGVVEGTDCSVCLSEFEEEETLRLLPKCRHAFHVPCIDTWLRSHTNCPVCRAPVVAVSGDDSEGVEEILVRIPEEESGELDEEAERGGEEEADEFFSVVVSDEEEEKSLQRVRRSVSLSSLSGLRVSEVVAAGRGKEKVKRGNVGSSGRSSFLKRSISYNAATLVKLKEFLQLILCFRYNRFFPFMASSSPTHLSLSLDPSSSTSLLNLQTQRTISGSNDFEKTHLRIPVSFRKKAANLQMMASGKTPGLTQEVTIDREDNADVSDDMKQRFLAFKKHKYMDNLEHFKKLADAQAPKFLVIACADSRVCPSAILGFQPGDAFTVRNIANLVPSYESGPTETKAALEFSVNTLNVENILIIGHSRCGGIQALMSMQGEGDSRSFIHNWVKVGKKAKESTKAVASNLHFDHQCQHCEKASINHSLERLLGYPWIEEKVRKGSLSLHGGYYDFVNCTFEKWTVDYGESRGKKEGSGIAVKNRVITIVWMRHSRADGGSCRDRGNRLERVLPEGKKGKLVWETKGILGNQDQVTEENRVLGTEEMALDWLGNRVLEDENRVWGNEV</sequence>
<dbReference type="PANTHER" id="PTHR11002">
    <property type="entry name" value="CARBONIC ANHYDRASE"/>
    <property type="match status" value="1"/>
</dbReference>
<evidence type="ECO:0000256" key="4">
    <source>
        <dbReference type="ARBA" id="ARBA00022833"/>
    </source>
</evidence>
<evidence type="ECO:0000313" key="11">
    <source>
        <dbReference type="Proteomes" id="UP000824890"/>
    </source>
</evidence>
<comment type="similarity">
    <text evidence="1">Belongs to the beta-class carbonic anhydrase family.</text>
</comment>
<protein>
    <recommendedName>
        <fullName evidence="2">carbonic anhydrase</fullName>
        <ecNumber evidence="2">4.2.1.1</ecNumber>
    </recommendedName>
</protein>
<evidence type="ECO:0000256" key="7">
    <source>
        <dbReference type="PROSITE-ProRule" id="PRU00175"/>
    </source>
</evidence>
<dbReference type="Pfam" id="PF00484">
    <property type="entry name" value="Pro_CA"/>
    <property type="match status" value="1"/>
</dbReference>